<dbReference type="KEGG" id="pum:HGP31_07805"/>
<name>A0AAE6ZS70_9PSED</name>
<accession>A0AAE6ZS70</accession>
<reference evidence="1 2" key="1">
    <citation type="submission" date="2020-04" db="EMBL/GenBank/DDBJ databases">
        <authorList>
            <person name="Yao Y."/>
            <person name="He Z."/>
        </authorList>
    </citation>
    <scope>NUCLEOTIDE SEQUENCE [LARGE SCALE GENOMIC DNA]</scope>
    <source>
        <strain evidence="1 2">CY-1</strain>
    </source>
</reference>
<dbReference type="GeneID" id="72193474"/>
<protein>
    <submittedName>
        <fullName evidence="1">Uncharacterized protein</fullName>
    </submittedName>
</protein>
<proteinExistence type="predicted"/>
<dbReference type="Proteomes" id="UP000501367">
    <property type="component" value="Chromosome"/>
</dbReference>
<dbReference type="AlphaFoldDB" id="A0AAE6ZS70"/>
<evidence type="ECO:0000313" key="2">
    <source>
        <dbReference type="Proteomes" id="UP000501367"/>
    </source>
</evidence>
<evidence type="ECO:0000313" key="1">
    <source>
        <dbReference type="EMBL" id="QJC78217.1"/>
    </source>
</evidence>
<sequence>MAQAQTRDLKIELMLQRLQAQTERIGDERTKARRRTILRGMRIACWAMGDRMPLCQVEEELHAELFGTQPGAQCPQTEVTSND</sequence>
<dbReference type="EMBL" id="CP051487">
    <property type="protein sequence ID" value="QJC78217.1"/>
    <property type="molecule type" value="Genomic_DNA"/>
</dbReference>
<organism evidence="1 2">
    <name type="scientific">Pseudomonas umsongensis</name>
    <dbReference type="NCBI Taxonomy" id="198618"/>
    <lineage>
        <taxon>Bacteria</taxon>
        <taxon>Pseudomonadati</taxon>
        <taxon>Pseudomonadota</taxon>
        <taxon>Gammaproteobacteria</taxon>
        <taxon>Pseudomonadales</taxon>
        <taxon>Pseudomonadaceae</taxon>
        <taxon>Pseudomonas</taxon>
    </lineage>
</organism>
<gene>
    <name evidence="1" type="ORF">HGP31_07805</name>
</gene>
<dbReference type="RefSeq" id="WP_168757419.1">
    <property type="nucleotide sequence ID" value="NZ_CP051487.1"/>
</dbReference>